<feature type="non-terminal residue" evidence="1">
    <location>
        <position position="186"/>
    </location>
</feature>
<dbReference type="Proteomes" id="UP000779574">
    <property type="component" value="Unassembled WGS sequence"/>
</dbReference>
<dbReference type="OrthoDB" id="62952at2759"/>
<gene>
    <name evidence="1" type="ORF">KCU76_g1887</name>
</gene>
<reference evidence="1" key="2">
    <citation type="submission" date="2021-08" db="EMBL/GenBank/DDBJ databases">
        <authorList>
            <person name="Gostincar C."/>
            <person name="Sun X."/>
            <person name="Song Z."/>
            <person name="Gunde-Cimerman N."/>
        </authorList>
    </citation>
    <scope>NUCLEOTIDE SEQUENCE</scope>
    <source>
        <strain evidence="1">EXF-9911</strain>
    </source>
</reference>
<organism evidence="1 2">
    <name type="scientific">Aureobasidium melanogenum</name>
    <name type="common">Aureobasidium pullulans var. melanogenum</name>
    <dbReference type="NCBI Taxonomy" id="46634"/>
    <lineage>
        <taxon>Eukaryota</taxon>
        <taxon>Fungi</taxon>
        <taxon>Dikarya</taxon>
        <taxon>Ascomycota</taxon>
        <taxon>Pezizomycotina</taxon>
        <taxon>Dothideomycetes</taxon>
        <taxon>Dothideomycetidae</taxon>
        <taxon>Dothideales</taxon>
        <taxon>Saccotheciaceae</taxon>
        <taxon>Aureobasidium</taxon>
    </lineage>
</organism>
<sequence length="186" mass="20766">MLGAWCADLSTLTSDVPYLRSLCFDLTNWQPSHAGSRIGGWRYLQTLLRRTRDLDSITLKSKCLDSSSWTSQPVPWSLGLWFSPAFDKDESALVDLMGQTVRAAGEKEVISIKWHTADGITSLTVTTRKAEDVSPLTSIHVPLSQNGTMSWDAFLEFKDNQVELTRRKASLSMSSTIWDNVPAIQV</sequence>
<protein>
    <submittedName>
        <fullName evidence="1">Uncharacterized protein</fullName>
    </submittedName>
</protein>
<accession>A0A9P8EW75</accession>
<reference evidence="1" key="1">
    <citation type="journal article" date="2021" name="J Fungi (Basel)">
        <title>Virulence traits and population genomics of the black yeast Aureobasidium melanogenum.</title>
        <authorList>
            <person name="Cernosa A."/>
            <person name="Sun X."/>
            <person name="Gostincar C."/>
            <person name="Fang C."/>
            <person name="Gunde-Cimerman N."/>
            <person name="Song Z."/>
        </authorList>
    </citation>
    <scope>NUCLEOTIDE SEQUENCE</scope>
    <source>
        <strain evidence="1">EXF-9911</strain>
    </source>
</reference>
<name>A0A9P8EW75_AURME</name>
<comment type="caution">
    <text evidence="1">The sequence shown here is derived from an EMBL/GenBank/DDBJ whole genome shotgun (WGS) entry which is preliminary data.</text>
</comment>
<proteinExistence type="predicted"/>
<evidence type="ECO:0000313" key="1">
    <source>
        <dbReference type="EMBL" id="KAG9698942.1"/>
    </source>
</evidence>
<dbReference type="AlphaFoldDB" id="A0A9P8EW75"/>
<dbReference type="EMBL" id="JAHFXF010000043">
    <property type="protein sequence ID" value="KAG9698942.1"/>
    <property type="molecule type" value="Genomic_DNA"/>
</dbReference>
<evidence type="ECO:0000313" key="2">
    <source>
        <dbReference type="Proteomes" id="UP000779574"/>
    </source>
</evidence>